<sequence>MTRLLAGGMAALLLVAGGLFWWQGQAGNAPLPQALIGPPPPPEVEELPEGDPGAVGKAPPMPGEASPQSREQKRFARYDRNRDGVITRIEMMGSRVKAFKALDKDGDNLLSFEEWAVATSDRFGAADADKDGKLTPAEFAATAPKRSPKPKCKC</sequence>
<dbReference type="InterPro" id="IPR002048">
    <property type="entry name" value="EF_hand_dom"/>
</dbReference>
<organism evidence="3 4">
    <name type="scientific">Sphingobium baderi</name>
    <dbReference type="NCBI Taxonomy" id="1332080"/>
    <lineage>
        <taxon>Bacteria</taxon>
        <taxon>Pseudomonadati</taxon>
        <taxon>Pseudomonadota</taxon>
        <taxon>Alphaproteobacteria</taxon>
        <taxon>Sphingomonadales</taxon>
        <taxon>Sphingomonadaceae</taxon>
        <taxon>Sphingobium</taxon>
    </lineage>
</organism>
<proteinExistence type="predicted"/>
<dbReference type="PROSITE" id="PS50222">
    <property type="entry name" value="EF_HAND_2"/>
    <property type="match status" value="1"/>
</dbReference>
<evidence type="ECO:0000256" key="1">
    <source>
        <dbReference type="SAM" id="MobiDB-lite"/>
    </source>
</evidence>
<dbReference type="GO" id="GO:0005509">
    <property type="term" value="F:calcium ion binding"/>
    <property type="evidence" value="ECO:0007669"/>
    <property type="project" value="InterPro"/>
</dbReference>
<feature type="region of interest" description="Disordered" evidence="1">
    <location>
        <begin position="38"/>
        <end position="79"/>
    </location>
</feature>
<evidence type="ECO:0000259" key="2">
    <source>
        <dbReference type="PROSITE" id="PS50222"/>
    </source>
</evidence>
<evidence type="ECO:0000313" key="4">
    <source>
        <dbReference type="Proteomes" id="UP000056968"/>
    </source>
</evidence>
<dbReference type="Gene3D" id="1.10.238.10">
    <property type="entry name" value="EF-hand"/>
    <property type="match status" value="1"/>
</dbReference>
<dbReference type="RefSeq" id="WP_062066349.1">
    <property type="nucleotide sequence ID" value="NZ_CP013264.1"/>
</dbReference>
<dbReference type="EMBL" id="CP013264">
    <property type="protein sequence ID" value="ALR21594.1"/>
    <property type="molecule type" value="Genomic_DNA"/>
</dbReference>
<dbReference type="AlphaFoldDB" id="A0A0S3F1R9"/>
<protein>
    <recommendedName>
        <fullName evidence="2">EF-hand domain-containing protein</fullName>
    </recommendedName>
</protein>
<dbReference type="OrthoDB" id="7391686at2"/>
<dbReference type="KEGG" id="sbd:ATN00_16140"/>
<evidence type="ECO:0000313" key="3">
    <source>
        <dbReference type="EMBL" id="ALR21594.1"/>
    </source>
</evidence>
<name>A0A0S3F1R9_9SPHN</name>
<dbReference type="InterPro" id="IPR018247">
    <property type="entry name" value="EF_Hand_1_Ca_BS"/>
</dbReference>
<dbReference type="Pfam" id="PF13202">
    <property type="entry name" value="EF-hand_5"/>
    <property type="match status" value="3"/>
</dbReference>
<feature type="domain" description="EF-hand" evidence="2">
    <location>
        <begin position="97"/>
        <end position="125"/>
    </location>
</feature>
<dbReference type="PROSITE" id="PS00018">
    <property type="entry name" value="EF_HAND_1"/>
    <property type="match status" value="2"/>
</dbReference>
<accession>A0A0S3F1R9</accession>
<dbReference type="InterPro" id="IPR011992">
    <property type="entry name" value="EF-hand-dom_pair"/>
</dbReference>
<gene>
    <name evidence="3" type="ORF">ATN00_16140</name>
</gene>
<feature type="compositionally biased region" description="Basic and acidic residues" evidence="1">
    <location>
        <begin position="70"/>
        <end position="79"/>
    </location>
</feature>
<dbReference type="Proteomes" id="UP000056968">
    <property type="component" value="Chromosome"/>
</dbReference>
<dbReference type="STRING" id="1332080.ATN00_16140"/>
<reference evidence="3 4" key="1">
    <citation type="submission" date="2015-11" db="EMBL/GenBank/DDBJ databases">
        <title>A Two-component Flavoprotein Monooxygenase System MeaXY Responsible for para-Hydroxylation of 2-Methyl-6-ethylaniline and 2,6-Diethylaniline in Sphingobium baderi DE-13.</title>
        <authorList>
            <person name="Cheng M."/>
            <person name="Meng Q."/>
            <person name="Yang Y."/>
            <person name="Chu C."/>
            <person name="Yan X."/>
            <person name="He J."/>
            <person name="Li S."/>
        </authorList>
    </citation>
    <scope>NUCLEOTIDE SEQUENCE [LARGE SCALE GENOMIC DNA]</scope>
    <source>
        <strain evidence="3 4">DE-13</strain>
    </source>
</reference>
<dbReference type="SUPFAM" id="SSF47473">
    <property type="entry name" value="EF-hand"/>
    <property type="match status" value="1"/>
</dbReference>
<keyword evidence="4" id="KW-1185">Reference proteome</keyword>